<accession>A0ABX0ZRB8</accession>
<comment type="caution">
    <text evidence="1">The sequence shown here is derived from an EMBL/GenBank/DDBJ whole genome shotgun (WGS) entry which is preliminary data.</text>
</comment>
<dbReference type="EMBL" id="JAATEJ010000012">
    <property type="protein sequence ID" value="NJP45147.1"/>
    <property type="molecule type" value="Genomic_DNA"/>
</dbReference>
<sequence length="304" mass="32121">MIVSAVLLLGRAASLPATRRARRLAAAAAERHFPGRLEVISAQSRFPASGGAEILLRLTGDPDAAVRLHVDRAAPGAARLAEAVEDARAAADRWRALRDALASGGHEVHALGRVVADPWIAADLGNDTVTGVLAALHASLAAHPGGTTAGSVLIAAPRTLRTLPRDRRDLPTLLRLTSRRRLAALSAAPYHRASFGPDGEPVLSLLRPFPLQRAYEAAVTASARRWLARHLPGAEVTAVLGATRLLPGRVDRLTAHLVLRDAGTSRLGDHVLRVTTTLDGALLGTPVLHRDVREGTGLLRLPPQ</sequence>
<protein>
    <submittedName>
        <fullName evidence="1">Uncharacterized protein</fullName>
    </submittedName>
</protein>
<name>A0ABX0ZRB8_9ACTN</name>
<dbReference type="Proteomes" id="UP000734511">
    <property type="component" value="Unassembled WGS sequence"/>
</dbReference>
<organism evidence="1 2">
    <name type="scientific">Actinacidiphila epipremni</name>
    <dbReference type="NCBI Taxonomy" id="2053013"/>
    <lineage>
        <taxon>Bacteria</taxon>
        <taxon>Bacillati</taxon>
        <taxon>Actinomycetota</taxon>
        <taxon>Actinomycetes</taxon>
        <taxon>Kitasatosporales</taxon>
        <taxon>Streptomycetaceae</taxon>
        <taxon>Actinacidiphila</taxon>
    </lineage>
</organism>
<evidence type="ECO:0000313" key="2">
    <source>
        <dbReference type="Proteomes" id="UP000734511"/>
    </source>
</evidence>
<keyword evidence="2" id="KW-1185">Reference proteome</keyword>
<proteinExistence type="predicted"/>
<gene>
    <name evidence="1" type="ORF">HCN08_17335</name>
</gene>
<reference evidence="1 2" key="1">
    <citation type="submission" date="2020-03" db="EMBL/GenBank/DDBJ databases">
        <title>WGS of actinomycetes isolated from Thailand.</title>
        <authorList>
            <person name="Thawai C."/>
        </authorList>
    </citation>
    <scope>NUCLEOTIDE SEQUENCE [LARGE SCALE GENOMIC DNA]</scope>
    <source>
        <strain evidence="1 2">PRB2-1</strain>
    </source>
</reference>
<evidence type="ECO:0000313" key="1">
    <source>
        <dbReference type="EMBL" id="NJP45147.1"/>
    </source>
</evidence>
<dbReference type="RefSeq" id="WP_167983999.1">
    <property type="nucleotide sequence ID" value="NZ_JAATEJ010000012.1"/>
</dbReference>